<dbReference type="RefSeq" id="WP_395812100.1">
    <property type="nucleotide sequence ID" value="NZ_CP043494.1"/>
</dbReference>
<protein>
    <submittedName>
        <fullName evidence="1">DUF3861 domain-containing protein</fullName>
    </submittedName>
</protein>
<dbReference type="Gene3D" id="3.10.20.850">
    <property type="entry name" value="Protein of unknown function DUF3861"/>
    <property type="match status" value="1"/>
</dbReference>
<gene>
    <name evidence="1" type="ORF">F0U60_52635</name>
</gene>
<reference evidence="1 2" key="1">
    <citation type="submission" date="2019-08" db="EMBL/GenBank/DDBJ databases">
        <title>Archangium and Cystobacter genomes.</title>
        <authorList>
            <person name="Chen I.-C.K."/>
            <person name="Wielgoss S."/>
        </authorList>
    </citation>
    <scope>NUCLEOTIDE SEQUENCE [LARGE SCALE GENOMIC DNA]</scope>
    <source>
        <strain evidence="1 2">Cbm 6</strain>
    </source>
</reference>
<dbReference type="InterPro" id="IPR038194">
    <property type="entry name" value="DUF3861_sf"/>
</dbReference>
<evidence type="ECO:0000313" key="2">
    <source>
        <dbReference type="Proteomes" id="UP001611383"/>
    </source>
</evidence>
<accession>A0ABY9X8V0</accession>
<dbReference type="EMBL" id="CP043494">
    <property type="protein sequence ID" value="WNG51807.1"/>
    <property type="molecule type" value="Genomic_DNA"/>
</dbReference>
<keyword evidence="2" id="KW-1185">Reference proteome</keyword>
<organism evidence="1 2">
    <name type="scientific">Archangium minus</name>
    <dbReference type="NCBI Taxonomy" id="83450"/>
    <lineage>
        <taxon>Bacteria</taxon>
        <taxon>Pseudomonadati</taxon>
        <taxon>Myxococcota</taxon>
        <taxon>Myxococcia</taxon>
        <taxon>Myxococcales</taxon>
        <taxon>Cystobacterineae</taxon>
        <taxon>Archangiaceae</taxon>
        <taxon>Archangium</taxon>
    </lineage>
</organism>
<dbReference type="Pfam" id="PF12977">
    <property type="entry name" value="DUF3861"/>
    <property type="match status" value="1"/>
</dbReference>
<name>A0ABY9X8V0_9BACT</name>
<evidence type="ECO:0000313" key="1">
    <source>
        <dbReference type="EMBL" id="WNG51807.1"/>
    </source>
</evidence>
<sequence length="101" mass="12001">MLAHRYRLTLEHLATRREGETLHTEPVTFEFENHDDIFEIISRMRRQEGLSEGDQRELAVGLKLFSEVMLRNREHPLFQELQPHFRDFMKALKERGKAAAP</sequence>
<proteinExistence type="predicted"/>
<dbReference type="InterPro" id="IPR024476">
    <property type="entry name" value="DUF3861"/>
</dbReference>
<dbReference type="Proteomes" id="UP001611383">
    <property type="component" value="Chromosome"/>
</dbReference>